<reference evidence="1 2" key="1">
    <citation type="journal article" date="2018" name="Antonie Van Leeuwenhoek">
        <title>Larkinella terrae sp. nov., isolated from soil on Jeju Island, South Korea.</title>
        <authorList>
            <person name="Ten L.N."/>
            <person name="Jeon J."/>
            <person name="Park S.J."/>
            <person name="Park S."/>
            <person name="Lee S.Y."/>
            <person name="Kim M.K."/>
            <person name="Jung H.Y."/>
        </authorList>
    </citation>
    <scope>NUCLEOTIDE SEQUENCE [LARGE SCALE GENOMIC DNA]</scope>
    <source>
        <strain evidence="1 2">KCTC 52001</strain>
    </source>
</reference>
<proteinExistence type="predicted"/>
<gene>
    <name evidence="1" type="ORF">GJJ30_10930</name>
</gene>
<dbReference type="EMBL" id="WJXZ01000006">
    <property type="protein sequence ID" value="MRS61802.1"/>
    <property type="molecule type" value="Genomic_DNA"/>
</dbReference>
<name>A0A7K0EJ88_9BACT</name>
<protein>
    <submittedName>
        <fullName evidence="1">Uncharacterized protein</fullName>
    </submittedName>
</protein>
<dbReference type="AlphaFoldDB" id="A0A7K0EJ88"/>
<dbReference type="RefSeq" id="WP_154175194.1">
    <property type="nucleotide sequence ID" value="NZ_WJXZ01000006.1"/>
</dbReference>
<organism evidence="1 2">
    <name type="scientific">Larkinella terrae</name>
    <dbReference type="NCBI Taxonomy" id="2025311"/>
    <lineage>
        <taxon>Bacteria</taxon>
        <taxon>Pseudomonadati</taxon>
        <taxon>Bacteroidota</taxon>
        <taxon>Cytophagia</taxon>
        <taxon>Cytophagales</taxon>
        <taxon>Spirosomataceae</taxon>
        <taxon>Larkinella</taxon>
    </lineage>
</organism>
<comment type="caution">
    <text evidence="1">The sequence shown here is derived from an EMBL/GenBank/DDBJ whole genome shotgun (WGS) entry which is preliminary data.</text>
</comment>
<evidence type="ECO:0000313" key="2">
    <source>
        <dbReference type="Proteomes" id="UP000441754"/>
    </source>
</evidence>
<keyword evidence="2" id="KW-1185">Reference proteome</keyword>
<sequence length="55" mass="6576">MKTITITYQGQPYEINAEFARQAHIDNYFRARTQDDLDAILEMEKRYLNRLGPKK</sequence>
<dbReference type="Proteomes" id="UP000441754">
    <property type="component" value="Unassembled WGS sequence"/>
</dbReference>
<accession>A0A7K0EJ88</accession>
<evidence type="ECO:0000313" key="1">
    <source>
        <dbReference type="EMBL" id="MRS61802.1"/>
    </source>
</evidence>